<dbReference type="OrthoDB" id="2182676at2"/>
<dbReference type="Proteomes" id="UP000256520">
    <property type="component" value="Unassembled WGS sequence"/>
</dbReference>
<keyword evidence="3" id="KW-1185">Reference proteome</keyword>
<dbReference type="RefSeq" id="WP_115748784.1">
    <property type="nucleotide sequence ID" value="NZ_PIOD01000005.1"/>
</dbReference>
<dbReference type="Pfam" id="PF04854">
    <property type="entry name" value="DUF624"/>
    <property type="match status" value="1"/>
</dbReference>
<dbReference type="EMBL" id="PIOD01000005">
    <property type="protein sequence ID" value="RDW20672.1"/>
    <property type="molecule type" value="Genomic_DNA"/>
</dbReference>
<organism evidence="2 3">
    <name type="scientific">Oceanobacillus chungangensis</name>
    <dbReference type="NCBI Taxonomy" id="1229152"/>
    <lineage>
        <taxon>Bacteria</taxon>
        <taxon>Bacillati</taxon>
        <taxon>Bacillota</taxon>
        <taxon>Bacilli</taxon>
        <taxon>Bacillales</taxon>
        <taxon>Bacillaceae</taxon>
        <taxon>Oceanobacillus</taxon>
    </lineage>
</organism>
<proteinExistence type="predicted"/>
<feature type="transmembrane region" description="Helical" evidence="1">
    <location>
        <begin position="149"/>
        <end position="169"/>
    </location>
</feature>
<evidence type="ECO:0008006" key="4">
    <source>
        <dbReference type="Google" id="ProtNLM"/>
    </source>
</evidence>
<sequence>MNSITSGIFAGFDWFMRIVKLNILWLLSCFVGLFVVGLFPATAAAVAVTNEWVKGNADVSIWNTYKEAFKKYFLKSQVIGYSFAMVYLILIVDIRLFLSFDNHLIWDVMIIAFSILLFLVLVVNLYMLPMMIEQGLGLKELIQKAFFTGAAYIHLTIINLIGVLAIGLITFRYPAALIFLSGGGGILWLTCMNQIVRNKIEIKYTKLHNASKGFNKV</sequence>
<dbReference type="AlphaFoldDB" id="A0A3D8PY18"/>
<feature type="transmembrane region" description="Helical" evidence="1">
    <location>
        <begin position="175"/>
        <end position="196"/>
    </location>
</feature>
<reference evidence="3" key="1">
    <citation type="submission" date="2017-11" db="EMBL/GenBank/DDBJ databases">
        <authorList>
            <person name="Zhu W."/>
        </authorList>
    </citation>
    <scope>NUCLEOTIDE SEQUENCE [LARGE SCALE GENOMIC DNA]</scope>
    <source>
        <strain evidence="3">CAU 1051</strain>
    </source>
</reference>
<protein>
    <recommendedName>
        <fullName evidence="4">DUF624 domain-containing protein</fullName>
    </recommendedName>
</protein>
<evidence type="ECO:0000256" key="1">
    <source>
        <dbReference type="SAM" id="Phobius"/>
    </source>
</evidence>
<evidence type="ECO:0000313" key="2">
    <source>
        <dbReference type="EMBL" id="RDW20672.1"/>
    </source>
</evidence>
<feature type="transmembrane region" description="Helical" evidence="1">
    <location>
        <begin position="104"/>
        <end position="128"/>
    </location>
</feature>
<name>A0A3D8PY18_9BACI</name>
<keyword evidence="1" id="KW-1133">Transmembrane helix</keyword>
<keyword evidence="1" id="KW-0812">Transmembrane</keyword>
<dbReference type="InterPro" id="IPR006938">
    <property type="entry name" value="DUF624"/>
</dbReference>
<comment type="caution">
    <text evidence="2">The sequence shown here is derived from an EMBL/GenBank/DDBJ whole genome shotgun (WGS) entry which is preliminary data.</text>
</comment>
<feature type="transmembrane region" description="Helical" evidence="1">
    <location>
        <begin position="23"/>
        <end position="48"/>
    </location>
</feature>
<keyword evidence="1" id="KW-0472">Membrane</keyword>
<accession>A0A3D8PY18</accession>
<evidence type="ECO:0000313" key="3">
    <source>
        <dbReference type="Proteomes" id="UP000256520"/>
    </source>
</evidence>
<feature type="transmembrane region" description="Helical" evidence="1">
    <location>
        <begin position="78"/>
        <end position="98"/>
    </location>
</feature>
<gene>
    <name evidence="2" type="ORF">CWR45_05440</name>
</gene>